<evidence type="ECO:0000313" key="2">
    <source>
        <dbReference type="Proteomes" id="UP001243330"/>
    </source>
</evidence>
<proteinExistence type="predicted"/>
<keyword evidence="2" id="KW-1185">Reference proteome</keyword>
<protein>
    <submittedName>
        <fullName evidence="1">Uncharacterized protein</fullName>
    </submittedName>
</protein>
<name>A0AAD9A0R1_9PEZI</name>
<gene>
    <name evidence="1" type="ORF">CCHR01_18076</name>
</gene>
<dbReference type="Proteomes" id="UP001243330">
    <property type="component" value="Unassembled WGS sequence"/>
</dbReference>
<sequence length="86" mass="9557">MTARLLPEAKVRNATLNSTSTISRRRYKLPDRRPTPARGRVISNDRCTQGGRMSCGILPRDQAGQLRGRVIVAICSEALGTFSWNE</sequence>
<reference evidence="1" key="1">
    <citation type="submission" date="2023-01" db="EMBL/GenBank/DDBJ databases">
        <title>Colletotrichum chrysophilum M932 genome sequence.</title>
        <authorList>
            <person name="Baroncelli R."/>
        </authorList>
    </citation>
    <scope>NUCLEOTIDE SEQUENCE</scope>
    <source>
        <strain evidence="1">M932</strain>
    </source>
</reference>
<comment type="caution">
    <text evidence="1">The sequence shown here is derived from an EMBL/GenBank/DDBJ whole genome shotgun (WGS) entry which is preliminary data.</text>
</comment>
<evidence type="ECO:0000313" key="1">
    <source>
        <dbReference type="EMBL" id="KAK1839306.1"/>
    </source>
</evidence>
<organism evidence="1 2">
    <name type="scientific">Colletotrichum chrysophilum</name>
    <dbReference type="NCBI Taxonomy" id="1836956"/>
    <lineage>
        <taxon>Eukaryota</taxon>
        <taxon>Fungi</taxon>
        <taxon>Dikarya</taxon>
        <taxon>Ascomycota</taxon>
        <taxon>Pezizomycotina</taxon>
        <taxon>Sordariomycetes</taxon>
        <taxon>Hypocreomycetidae</taxon>
        <taxon>Glomerellales</taxon>
        <taxon>Glomerellaceae</taxon>
        <taxon>Colletotrichum</taxon>
        <taxon>Colletotrichum gloeosporioides species complex</taxon>
    </lineage>
</organism>
<dbReference type="AlphaFoldDB" id="A0AAD9A0R1"/>
<dbReference type="EMBL" id="JAQOWY010000691">
    <property type="protein sequence ID" value="KAK1839306.1"/>
    <property type="molecule type" value="Genomic_DNA"/>
</dbReference>
<accession>A0AAD9A0R1</accession>